<dbReference type="PRINTS" id="PR00368">
    <property type="entry name" value="FADPNR"/>
</dbReference>
<dbReference type="InterPro" id="IPR050097">
    <property type="entry name" value="Ferredoxin-NADP_redctase_2"/>
</dbReference>
<evidence type="ECO:0000256" key="3">
    <source>
        <dbReference type="ARBA" id="ARBA00022827"/>
    </source>
</evidence>
<dbReference type="Pfam" id="PF07992">
    <property type="entry name" value="Pyr_redox_2"/>
    <property type="match status" value="1"/>
</dbReference>
<reference evidence="10 11" key="1">
    <citation type="journal article" date="2018" name="Syst. Appl. Microbiol.">
        <title>Characterization and high-quality draft genome sequence of Herbivorax saccincola A7, an anaerobic, alkaliphilic, thermophilic, cellulolytic, and xylanolytic bacterium.</title>
        <authorList>
            <person name="Aikawa S."/>
            <person name="Baramee S."/>
            <person name="Sermsathanaswadi J."/>
            <person name="Thianheng P."/>
            <person name="Tachaapaikoon C."/>
            <person name="Shikata A."/>
            <person name="Waeonukul R."/>
            <person name="Pason P."/>
            <person name="Ratanakhanokchai K."/>
            <person name="Kosugi A."/>
        </authorList>
    </citation>
    <scope>NUCLEOTIDE SEQUENCE [LARGE SCALE GENOMIC DNA]</scope>
    <source>
        <strain evidence="10 11">A7</strain>
    </source>
</reference>
<dbReference type="Proteomes" id="UP000239720">
    <property type="component" value="Unassembled WGS sequence"/>
</dbReference>
<dbReference type="SUPFAM" id="SSF51905">
    <property type="entry name" value="FAD/NAD(P)-binding domain"/>
    <property type="match status" value="1"/>
</dbReference>
<feature type="domain" description="Thioredoxin" evidence="9">
    <location>
        <begin position="1"/>
        <end position="110"/>
    </location>
</feature>
<proteinExistence type="inferred from homology"/>
<dbReference type="InterPro" id="IPR005982">
    <property type="entry name" value="Thioredox_Rdtase"/>
</dbReference>
<keyword evidence="4 7" id="KW-0560">Oxidoreductase</keyword>
<dbReference type="Gene3D" id="3.50.50.60">
    <property type="entry name" value="FAD/NAD(P)-binding domain"/>
    <property type="match status" value="2"/>
</dbReference>
<dbReference type="PRINTS" id="PR00469">
    <property type="entry name" value="PNDRDTASEII"/>
</dbReference>
<evidence type="ECO:0000313" key="11">
    <source>
        <dbReference type="Proteomes" id="UP000239720"/>
    </source>
</evidence>
<dbReference type="EMBL" id="NEMB01000003">
    <property type="protein sequence ID" value="PQQ65465.1"/>
    <property type="molecule type" value="Genomic_DNA"/>
</dbReference>
<evidence type="ECO:0000256" key="4">
    <source>
        <dbReference type="ARBA" id="ARBA00023002"/>
    </source>
</evidence>
<keyword evidence="3 7" id="KW-0274">FAD</keyword>
<evidence type="ECO:0000256" key="5">
    <source>
        <dbReference type="ARBA" id="ARBA00023157"/>
    </source>
</evidence>
<dbReference type="PROSITE" id="PS00573">
    <property type="entry name" value="PYRIDINE_REDOX_2"/>
    <property type="match status" value="1"/>
</dbReference>
<comment type="similarity">
    <text evidence="1 7">Belongs to the class-II pyridine nucleotide-disulfide oxidoreductase family.</text>
</comment>
<accession>A0A2S8R6P5</accession>
<dbReference type="GO" id="GO:0004791">
    <property type="term" value="F:thioredoxin-disulfide reductase (NADPH) activity"/>
    <property type="evidence" value="ECO:0007669"/>
    <property type="project" value="UniProtKB-UniRule"/>
</dbReference>
<protein>
    <recommendedName>
        <fullName evidence="7">Thioredoxin reductase</fullName>
        <ecNumber evidence="7">1.8.1.9</ecNumber>
    </recommendedName>
</protein>
<evidence type="ECO:0000256" key="6">
    <source>
        <dbReference type="ARBA" id="ARBA00023284"/>
    </source>
</evidence>
<dbReference type="EC" id="1.8.1.9" evidence="7"/>
<dbReference type="CDD" id="cd02947">
    <property type="entry name" value="TRX_family"/>
    <property type="match status" value="1"/>
</dbReference>
<keyword evidence="2 7" id="KW-0285">Flavoprotein</keyword>
<dbReference type="AlphaFoldDB" id="A0A2S8R6P5"/>
<evidence type="ECO:0000256" key="8">
    <source>
        <dbReference type="RuleBase" id="RU003881"/>
    </source>
</evidence>
<evidence type="ECO:0000256" key="7">
    <source>
        <dbReference type="RuleBase" id="RU003880"/>
    </source>
</evidence>
<dbReference type="InterPro" id="IPR036188">
    <property type="entry name" value="FAD/NAD-bd_sf"/>
</dbReference>
<gene>
    <name evidence="10" type="ORF">B9R14_00920</name>
</gene>
<dbReference type="GO" id="GO:0005737">
    <property type="term" value="C:cytoplasm"/>
    <property type="evidence" value="ECO:0007669"/>
    <property type="project" value="InterPro"/>
</dbReference>
<dbReference type="Pfam" id="PF00085">
    <property type="entry name" value="Thioredoxin"/>
    <property type="match status" value="1"/>
</dbReference>
<evidence type="ECO:0000313" key="10">
    <source>
        <dbReference type="EMBL" id="PQQ65465.1"/>
    </source>
</evidence>
<dbReference type="InterPro" id="IPR008255">
    <property type="entry name" value="Pyr_nucl-diS_OxRdtase_2_AS"/>
</dbReference>
<dbReference type="Gene3D" id="3.40.30.10">
    <property type="entry name" value="Glutaredoxin"/>
    <property type="match status" value="1"/>
</dbReference>
<dbReference type="SUPFAM" id="SSF52833">
    <property type="entry name" value="Thioredoxin-like"/>
    <property type="match status" value="1"/>
</dbReference>
<dbReference type="NCBIfam" id="TIGR01292">
    <property type="entry name" value="TRX_reduct"/>
    <property type="match status" value="1"/>
</dbReference>
<keyword evidence="8" id="KW-0521">NADP</keyword>
<evidence type="ECO:0000256" key="1">
    <source>
        <dbReference type="ARBA" id="ARBA00009333"/>
    </source>
</evidence>
<evidence type="ECO:0000256" key="2">
    <source>
        <dbReference type="ARBA" id="ARBA00022630"/>
    </source>
</evidence>
<dbReference type="PROSITE" id="PS51352">
    <property type="entry name" value="THIOREDOXIN_2"/>
    <property type="match status" value="1"/>
</dbReference>
<name>A0A2S8R6P5_9FIRM</name>
<keyword evidence="6 7" id="KW-0676">Redox-active center</keyword>
<comment type="caution">
    <text evidence="10">The sequence shown here is derived from an EMBL/GenBank/DDBJ whole genome shotgun (WGS) entry which is preliminary data.</text>
</comment>
<comment type="catalytic activity">
    <reaction evidence="7">
        <text>[thioredoxin]-dithiol + NADP(+) = [thioredoxin]-disulfide + NADPH + H(+)</text>
        <dbReference type="Rhea" id="RHEA:20345"/>
        <dbReference type="Rhea" id="RHEA-COMP:10698"/>
        <dbReference type="Rhea" id="RHEA-COMP:10700"/>
        <dbReference type="ChEBI" id="CHEBI:15378"/>
        <dbReference type="ChEBI" id="CHEBI:29950"/>
        <dbReference type="ChEBI" id="CHEBI:50058"/>
        <dbReference type="ChEBI" id="CHEBI:57783"/>
        <dbReference type="ChEBI" id="CHEBI:58349"/>
        <dbReference type="EC" id="1.8.1.9"/>
    </reaction>
</comment>
<organism evidence="10 11">
    <name type="scientific">Acetivibrio saccincola</name>
    <dbReference type="NCBI Taxonomy" id="1677857"/>
    <lineage>
        <taxon>Bacteria</taxon>
        <taxon>Bacillati</taxon>
        <taxon>Bacillota</taxon>
        <taxon>Clostridia</taxon>
        <taxon>Eubacteriales</taxon>
        <taxon>Oscillospiraceae</taxon>
        <taxon>Acetivibrio</taxon>
    </lineage>
</organism>
<comment type="subunit">
    <text evidence="7">Homodimer.</text>
</comment>
<dbReference type="OrthoDB" id="9806179at2"/>
<sequence>MKNGILYINAEDFEDVVLKSDLPVILYFYSDDCPPCYAFAPVFERTFERYSDKIKFVKIYRQHNRELAEKLNVMSSPTVLLFRDGKEVCSRLNGYISNPELRAGVENVIGGICSRKEREKVYCDVLILGGGPAGLSAAIYTARAKLFTVVVDEGLVGGQVASTFHVANYPGTNGVVRGIDLMDNMKKQAEDFGAIIDDMKEVSELNLEGEEKFVKTDDTDYYAKSVIIATGATPRKLPAEGEREFRGRGVHYCATCDGAMYQDANVIVVGGGNSAVEEAVFLTRYVKHVTLIHQLDHFQASKAAQEELFKNPNISIIWNSQVKKIIGENFVKAVLIENVNTKETQEIETDGVFVYIGMEPKTDFLKGKVKMNERGYIITDEDMQTNIPGVFAVGDVREKKVRQIATATGDGVVAGVIVEKYLAEKQLIFAGKA</sequence>
<dbReference type="InterPro" id="IPR013766">
    <property type="entry name" value="Thioredoxin_domain"/>
</dbReference>
<dbReference type="PANTHER" id="PTHR48105">
    <property type="entry name" value="THIOREDOXIN REDUCTASE 1-RELATED-RELATED"/>
    <property type="match status" value="1"/>
</dbReference>
<comment type="cofactor">
    <cofactor evidence="8">
        <name>FAD</name>
        <dbReference type="ChEBI" id="CHEBI:57692"/>
    </cofactor>
    <text evidence="8">Binds 1 FAD per subunit.</text>
</comment>
<dbReference type="InterPro" id="IPR036249">
    <property type="entry name" value="Thioredoxin-like_sf"/>
</dbReference>
<dbReference type="GO" id="GO:0019430">
    <property type="term" value="P:removal of superoxide radicals"/>
    <property type="evidence" value="ECO:0007669"/>
    <property type="project" value="UniProtKB-UniRule"/>
</dbReference>
<keyword evidence="5" id="KW-1015">Disulfide bond</keyword>
<dbReference type="InterPro" id="IPR023753">
    <property type="entry name" value="FAD/NAD-binding_dom"/>
</dbReference>
<evidence type="ECO:0000259" key="9">
    <source>
        <dbReference type="PROSITE" id="PS51352"/>
    </source>
</evidence>